<dbReference type="PANTHER" id="PTHR43213">
    <property type="entry name" value="BIFUNCTIONAL DTTP/UTP PYROPHOSPHATASE/METHYLTRANSFERASE PROTEIN-RELATED"/>
    <property type="match status" value="1"/>
</dbReference>
<dbReference type="InterPro" id="IPR029001">
    <property type="entry name" value="ITPase-like_fam"/>
</dbReference>
<evidence type="ECO:0000313" key="4">
    <source>
        <dbReference type="EMBL" id="MDQ0479519.1"/>
    </source>
</evidence>
<dbReference type="NCBIfam" id="TIGR00172">
    <property type="entry name" value="maf"/>
    <property type="match status" value="1"/>
</dbReference>
<dbReference type="SUPFAM" id="SSF52972">
    <property type="entry name" value="ITPase-like"/>
    <property type="match status" value="1"/>
</dbReference>
<keyword evidence="5" id="KW-1185">Reference proteome</keyword>
<feature type="active site" description="Proton acceptor" evidence="3">
    <location>
        <position position="72"/>
    </location>
</feature>
<comment type="similarity">
    <text evidence="3">Belongs to the Maf family. YhdE subfamily.</text>
</comment>
<feature type="site" description="Important for substrate specificity" evidence="3">
    <location>
        <position position="73"/>
    </location>
</feature>
<keyword evidence="2 3" id="KW-0378">Hydrolase</keyword>
<comment type="cofactor">
    <cofactor evidence="1 3">
        <name>a divalent metal cation</name>
        <dbReference type="ChEBI" id="CHEBI:60240"/>
    </cofactor>
</comment>
<comment type="function">
    <text evidence="3">Nucleoside triphosphate pyrophosphatase that hydrolyzes dTTP and UTP. May have a dual role in cell division arrest and in preventing the incorporation of modified nucleotides into cellular nucleic acids.</text>
</comment>
<comment type="subcellular location">
    <subcellularLocation>
        <location evidence="3">Cytoplasm</location>
    </subcellularLocation>
</comment>
<dbReference type="Pfam" id="PF02545">
    <property type="entry name" value="Maf"/>
    <property type="match status" value="1"/>
</dbReference>
<evidence type="ECO:0000256" key="3">
    <source>
        <dbReference type="HAMAP-Rule" id="MF_00528"/>
    </source>
</evidence>
<dbReference type="PIRSF" id="PIRSF006305">
    <property type="entry name" value="Maf"/>
    <property type="match status" value="1"/>
</dbReference>
<accession>A0ABU0JR26</accession>
<dbReference type="Proteomes" id="UP001224418">
    <property type="component" value="Unassembled WGS sequence"/>
</dbReference>
<proteinExistence type="inferred from homology"/>
<reference evidence="4 5" key="1">
    <citation type="submission" date="2023-07" db="EMBL/GenBank/DDBJ databases">
        <title>Genomic Encyclopedia of Type Strains, Phase IV (KMG-IV): sequencing the most valuable type-strain genomes for metagenomic binning, comparative biology and taxonomic classification.</title>
        <authorList>
            <person name="Goeker M."/>
        </authorList>
    </citation>
    <scope>NUCLEOTIDE SEQUENCE [LARGE SCALE GENOMIC DNA]</scope>
    <source>
        <strain evidence="4 5">DSM 1400</strain>
    </source>
</reference>
<comment type="caution">
    <text evidence="4">The sequence shown here is derived from an EMBL/GenBank/DDBJ whole genome shotgun (WGS) entry which is preliminary data.</text>
</comment>
<dbReference type="EMBL" id="JAUSWN010000009">
    <property type="protein sequence ID" value="MDQ0479519.1"/>
    <property type="molecule type" value="Genomic_DNA"/>
</dbReference>
<evidence type="ECO:0000256" key="2">
    <source>
        <dbReference type="ARBA" id="ARBA00022801"/>
    </source>
</evidence>
<dbReference type="CDD" id="cd00555">
    <property type="entry name" value="Maf"/>
    <property type="match status" value="1"/>
</dbReference>
<gene>
    <name evidence="4" type="ORF">QOZ93_001260</name>
</gene>
<dbReference type="EC" id="3.6.1.9" evidence="3"/>
<protein>
    <recommendedName>
        <fullName evidence="3">dTTP/UTP pyrophosphatase</fullName>
        <shortName evidence="3">dTTPase/UTPase</shortName>
        <ecNumber evidence="3">3.6.1.9</ecNumber>
    </recommendedName>
    <alternativeName>
        <fullName evidence="3">Nucleoside triphosphate pyrophosphatase</fullName>
    </alternativeName>
    <alternativeName>
        <fullName evidence="3">Nucleotide pyrophosphatase</fullName>
        <shortName evidence="3">Nucleotide PPase</shortName>
    </alternativeName>
</protein>
<comment type="caution">
    <text evidence="3">Lacks conserved residue(s) required for the propagation of feature annotation.</text>
</comment>
<organism evidence="4 5">
    <name type="scientific">Hathewaya limosa</name>
    <name type="common">Clostridium limosum</name>
    <dbReference type="NCBI Taxonomy" id="1536"/>
    <lineage>
        <taxon>Bacteria</taxon>
        <taxon>Bacillati</taxon>
        <taxon>Bacillota</taxon>
        <taxon>Clostridia</taxon>
        <taxon>Eubacteriales</taxon>
        <taxon>Clostridiaceae</taxon>
        <taxon>Hathewaya</taxon>
    </lineage>
</organism>
<dbReference type="Gene3D" id="3.90.950.10">
    <property type="match status" value="1"/>
</dbReference>
<feature type="site" description="Important for substrate specificity" evidence="3">
    <location>
        <position position="157"/>
    </location>
</feature>
<comment type="catalytic activity">
    <reaction evidence="3">
        <text>UTP + H2O = UMP + diphosphate + H(+)</text>
        <dbReference type="Rhea" id="RHEA:29395"/>
        <dbReference type="ChEBI" id="CHEBI:15377"/>
        <dbReference type="ChEBI" id="CHEBI:15378"/>
        <dbReference type="ChEBI" id="CHEBI:33019"/>
        <dbReference type="ChEBI" id="CHEBI:46398"/>
        <dbReference type="ChEBI" id="CHEBI:57865"/>
        <dbReference type="EC" id="3.6.1.9"/>
    </reaction>
</comment>
<evidence type="ECO:0000313" key="5">
    <source>
        <dbReference type="Proteomes" id="UP001224418"/>
    </source>
</evidence>
<keyword evidence="3" id="KW-0546">Nucleotide metabolism</keyword>
<comment type="catalytic activity">
    <reaction evidence="3">
        <text>dTTP + H2O = dTMP + diphosphate + H(+)</text>
        <dbReference type="Rhea" id="RHEA:28534"/>
        <dbReference type="ChEBI" id="CHEBI:15377"/>
        <dbReference type="ChEBI" id="CHEBI:15378"/>
        <dbReference type="ChEBI" id="CHEBI:33019"/>
        <dbReference type="ChEBI" id="CHEBI:37568"/>
        <dbReference type="ChEBI" id="CHEBI:63528"/>
        <dbReference type="EC" id="3.6.1.9"/>
    </reaction>
</comment>
<dbReference type="NCBIfam" id="NF000867">
    <property type="entry name" value="PRK00078.1"/>
    <property type="match status" value="1"/>
</dbReference>
<sequence>MEVILASGSPRRQELLKVIFNDFKVMKSNFNEKSIEFKGDPSLYVKQISRGKALDVYNSLNDREGKLIIACDTLVFLNGEVLGKPKNEIDAFNMIKALSGNAHKVYSGFIIYNTTTNEIIEESCCTEVRFIEISDEEINNYIKKGDCFDKAGAYGIQGEASIFVEKINGCYFNVVGLPLNKLYKTLRGMRVI</sequence>
<dbReference type="PANTHER" id="PTHR43213:SF5">
    <property type="entry name" value="BIFUNCTIONAL DTTP_UTP PYROPHOSPHATASE_METHYLTRANSFERASE PROTEIN-RELATED"/>
    <property type="match status" value="1"/>
</dbReference>
<name>A0ABU0JR26_HATLI</name>
<feature type="site" description="Important for substrate specificity" evidence="3">
    <location>
        <position position="11"/>
    </location>
</feature>
<dbReference type="InterPro" id="IPR003697">
    <property type="entry name" value="Maf-like"/>
</dbReference>
<dbReference type="HAMAP" id="MF_00528">
    <property type="entry name" value="Maf"/>
    <property type="match status" value="1"/>
</dbReference>
<keyword evidence="3" id="KW-0963">Cytoplasm</keyword>
<dbReference type="RefSeq" id="WP_307355543.1">
    <property type="nucleotide sequence ID" value="NZ_BAAACJ010000033.1"/>
</dbReference>
<evidence type="ECO:0000256" key="1">
    <source>
        <dbReference type="ARBA" id="ARBA00001968"/>
    </source>
</evidence>